<organism evidence="1">
    <name type="scientific">marine sediment metagenome</name>
    <dbReference type="NCBI Taxonomy" id="412755"/>
    <lineage>
        <taxon>unclassified sequences</taxon>
        <taxon>metagenomes</taxon>
        <taxon>ecological metagenomes</taxon>
    </lineage>
</organism>
<name>A0A0F9IQD9_9ZZZZ</name>
<dbReference type="AlphaFoldDB" id="A0A0F9IQD9"/>
<accession>A0A0F9IQD9</accession>
<comment type="caution">
    <text evidence="1">The sequence shown here is derived from an EMBL/GenBank/DDBJ whole genome shotgun (WGS) entry which is preliminary data.</text>
</comment>
<dbReference type="InterPro" id="IPR012334">
    <property type="entry name" value="Pectin_lyas_fold"/>
</dbReference>
<evidence type="ECO:0008006" key="2">
    <source>
        <dbReference type="Google" id="ProtNLM"/>
    </source>
</evidence>
<dbReference type="EMBL" id="LAZR01020302">
    <property type="protein sequence ID" value="KKL89377.1"/>
    <property type="molecule type" value="Genomic_DNA"/>
</dbReference>
<dbReference type="SUPFAM" id="SSF51126">
    <property type="entry name" value="Pectin lyase-like"/>
    <property type="match status" value="1"/>
</dbReference>
<proteinExistence type="predicted"/>
<dbReference type="Gene3D" id="2.160.20.10">
    <property type="entry name" value="Single-stranded right-handed beta-helix, Pectin lyase-like"/>
    <property type="match status" value="1"/>
</dbReference>
<reference evidence="1" key="1">
    <citation type="journal article" date="2015" name="Nature">
        <title>Complex archaea that bridge the gap between prokaryotes and eukaryotes.</title>
        <authorList>
            <person name="Spang A."/>
            <person name="Saw J.H."/>
            <person name="Jorgensen S.L."/>
            <person name="Zaremba-Niedzwiedzka K."/>
            <person name="Martijn J."/>
            <person name="Lind A.E."/>
            <person name="van Eijk R."/>
            <person name="Schleper C."/>
            <person name="Guy L."/>
            <person name="Ettema T.J."/>
        </authorList>
    </citation>
    <scope>NUCLEOTIDE SEQUENCE</scope>
</reference>
<gene>
    <name evidence="1" type="ORF">LCGC14_1915300</name>
</gene>
<protein>
    <recommendedName>
        <fullName evidence="2">Right handed beta helix domain-containing protein</fullName>
    </recommendedName>
</protein>
<dbReference type="InterPro" id="IPR011050">
    <property type="entry name" value="Pectin_lyase_fold/virulence"/>
</dbReference>
<sequence>MATYYVESGHGGSDAGTAANPWLTIDQAMNAVGAGDKVWVKASVDYTELVTIDTAGAANTPIVFEGYTTATGDGGRATITGSGARTSCITDSIGADTDIFYVFKNFRMTDATGSGFDSDCDHITFKNCKFDTNGTHGCVTRISVHESCEYMGNTSSGLELGGSAVVVGSTFYSNLVGLGASGISFTVLGCTFFSNSQWGIAMGSGGGSSQVVANCVIDGDGKDTDIGIRISNDLAVLGILNTVVYDCTTGISAGGGDMGERIVSRNNCVNANTANYVDIETFTGEVTAAPDFVDEVAGADYTPNTGSPLVAAGYDLGPDMDIGAIQVTAGGGGGGLLMPNKRAGKQ</sequence>
<evidence type="ECO:0000313" key="1">
    <source>
        <dbReference type="EMBL" id="KKL89377.1"/>
    </source>
</evidence>